<feature type="region of interest" description="Disordered" evidence="1">
    <location>
        <begin position="395"/>
        <end position="414"/>
    </location>
</feature>
<proteinExistence type="predicted"/>
<evidence type="ECO:0000256" key="1">
    <source>
        <dbReference type="SAM" id="MobiDB-lite"/>
    </source>
</evidence>
<evidence type="ECO:0000313" key="2">
    <source>
        <dbReference type="EMBL" id="CEM51875.1"/>
    </source>
</evidence>
<gene>
    <name evidence="2" type="ORF">Cvel_1809</name>
</gene>
<feature type="compositionally biased region" description="Low complexity" evidence="1">
    <location>
        <begin position="242"/>
        <end position="260"/>
    </location>
</feature>
<organism evidence="2">
    <name type="scientific">Chromera velia CCMP2878</name>
    <dbReference type="NCBI Taxonomy" id="1169474"/>
    <lineage>
        <taxon>Eukaryota</taxon>
        <taxon>Sar</taxon>
        <taxon>Alveolata</taxon>
        <taxon>Colpodellida</taxon>
        <taxon>Chromeraceae</taxon>
        <taxon>Chromera</taxon>
    </lineage>
</organism>
<feature type="compositionally biased region" description="Basic residues" evidence="1">
    <location>
        <begin position="192"/>
        <end position="202"/>
    </location>
</feature>
<sequence length="513" mass="57350">MATQHQVNLDYWYRGDGVASHRILPQMWPVPPIYPRHYSPYRMRFPLPDRPSPERHRLPVSATEEFVVLVPDHPHNPPRSMVHTAPAPQIHATGVSLARSMSVGSIANVQRGPKLQVSRGSHWQPRASRVQKAGSICRIDMDSNDAEGGPLNRLQDLVGEGVDDGESDEDEQEDEEGEVWNTNSGAMEGNRGKRGYQQRGRRGGPLSRATLRGVSFALSPQGEAQRPRASQREKRSTVVPGSLVSMSPVRPSRSVRSSSPQAIPVGWRGSECPPPERPYREGKDYKRVRSILGTEEEVQKFMESKAYEEERRRHTRKSIAKWTEQERIGFGEPPQPGSPEAVEMKLKKWGLPGHANSLAAMREREGPGGGGFQSPVRGGRGGARKDLTEMALQGLGMRDGGGPHTGLQKGGEFEGDRRERRFEWFRGENYWEAKSLLEMHLGFFLFHFPSRVPFQRPRRGEDADLYSFGPLQVRLRFAANVEDYPPAASDDAKGTAAQTGERILCAVEDRYDG</sequence>
<protein>
    <submittedName>
        <fullName evidence="2">Uncharacterized protein</fullName>
    </submittedName>
</protein>
<feature type="compositionally biased region" description="Acidic residues" evidence="1">
    <location>
        <begin position="161"/>
        <end position="178"/>
    </location>
</feature>
<feature type="region of interest" description="Disordered" evidence="1">
    <location>
        <begin position="140"/>
        <end position="282"/>
    </location>
</feature>
<name>A0A0G4I4H0_9ALVE</name>
<dbReference type="VEuPathDB" id="CryptoDB:Cvel_1809"/>
<dbReference type="EMBL" id="CDMZ01005076">
    <property type="protein sequence ID" value="CEM51875.1"/>
    <property type="molecule type" value="Genomic_DNA"/>
</dbReference>
<dbReference type="AlphaFoldDB" id="A0A0G4I4H0"/>
<reference evidence="2" key="1">
    <citation type="submission" date="2014-11" db="EMBL/GenBank/DDBJ databases">
        <authorList>
            <person name="Otto D Thomas"/>
            <person name="Naeem Raeece"/>
        </authorList>
    </citation>
    <scope>NUCLEOTIDE SEQUENCE</scope>
</reference>
<feature type="region of interest" description="Disordered" evidence="1">
    <location>
        <begin position="361"/>
        <end position="383"/>
    </location>
</feature>
<accession>A0A0G4I4H0</accession>